<dbReference type="InterPro" id="IPR013221">
    <property type="entry name" value="Mur_ligase_cen"/>
</dbReference>
<dbReference type="NCBIfam" id="NF001126">
    <property type="entry name" value="PRK00139.1-4"/>
    <property type="match status" value="1"/>
</dbReference>
<evidence type="ECO:0000256" key="5">
    <source>
        <dbReference type="ARBA" id="ARBA00022984"/>
    </source>
</evidence>
<proteinExistence type="inferred from homology"/>
<accession>A0A0S2W253</accession>
<protein>
    <recommendedName>
        <fullName evidence="8">UDP-N-acetylmuramoyl-L-alanyl-D-glutamate--2,6-diaminopimelate ligase</fullName>
        <ecNumber evidence="8">6.3.2.13</ecNumber>
    </recommendedName>
    <alternativeName>
        <fullName evidence="8">Meso-A2pm-adding enzyme</fullName>
    </alternativeName>
    <alternativeName>
        <fullName evidence="8">Meso-diaminopimelate-adding enzyme</fullName>
    </alternativeName>
    <alternativeName>
        <fullName evidence="8">UDP-MurNAc-L-Ala-D-Glu:meso-diaminopimelate ligase</fullName>
    </alternativeName>
    <alternativeName>
        <fullName evidence="8">UDP-MurNAc-tripeptide synthetase</fullName>
    </alternativeName>
    <alternativeName>
        <fullName evidence="8">UDP-N-acetylmuramyl-tripeptide synthetase</fullName>
    </alternativeName>
</protein>
<dbReference type="Proteomes" id="UP000064844">
    <property type="component" value="Chromosome"/>
</dbReference>
<dbReference type="GO" id="GO:0008360">
    <property type="term" value="P:regulation of cell shape"/>
    <property type="evidence" value="ECO:0007669"/>
    <property type="project" value="UniProtKB-KW"/>
</dbReference>
<dbReference type="SUPFAM" id="SSF63418">
    <property type="entry name" value="MurE/MurF N-terminal domain"/>
    <property type="match status" value="1"/>
</dbReference>
<dbReference type="Gene3D" id="3.40.1190.10">
    <property type="entry name" value="Mur-like, catalytic domain"/>
    <property type="match status" value="1"/>
</dbReference>
<keyword evidence="3 8" id="KW-0132">Cell division</keyword>
<dbReference type="PANTHER" id="PTHR23135:SF4">
    <property type="entry name" value="UDP-N-ACETYLMURAMOYL-L-ALANYL-D-GLUTAMATE--2,6-DIAMINOPIMELATE LIGASE MURE HOMOLOG, CHLOROPLASTIC"/>
    <property type="match status" value="1"/>
</dbReference>
<sequence>MKLNQLLRGVALTGCRADQDVEITGVSYDTRTMAPGGLFAALEGYKTDGQLYIREALEKGAVAVLCRRAPDFDGPWLTAEDPRAALALISANWFGHPAEALTCVAVTGTNGKTTTTYLLKAALEGALHAKVGLIGTNQNMIGEEVLPAHRTTPESYELQELLRAMADAGCTHVVMEASSIALVLHRTGGIRFAAGIFTNLTPDHLDFHGTMEAYRAAKGLLFDQTDLAVVNLDDDAGRYYAESAPCPVFTYSERKDEADLVAKNIRLFPSHVEFEAVARNTIGRIFLPIPGGFSIYNALGVVACALNLGAGLPDIAAALRSARGVKGRVEVVPVPAAYTVIIDYAHTPDALENILTTVRDLTDRRVICLFGCGGDRDRSKRPAMGSIAAALADICVVTSDNPRTEEPVAIIADILKGMEGTDTPVRVEPDRRAAIRLALSEAGTGDVVVLAGKGHETYQEIDGVQFHLDEREEVAGFFARGRRG</sequence>
<dbReference type="GO" id="GO:0005524">
    <property type="term" value="F:ATP binding"/>
    <property type="evidence" value="ECO:0007669"/>
    <property type="project" value="UniProtKB-UniRule"/>
</dbReference>
<dbReference type="GO" id="GO:0008765">
    <property type="term" value="F:UDP-N-acetylmuramoylalanyl-D-glutamate-2,6-diaminopimelate ligase activity"/>
    <property type="evidence" value="ECO:0007669"/>
    <property type="project" value="UniProtKB-UniRule"/>
</dbReference>
<evidence type="ECO:0000259" key="11">
    <source>
        <dbReference type="Pfam" id="PF02875"/>
    </source>
</evidence>
<evidence type="ECO:0000256" key="6">
    <source>
        <dbReference type="ARBA" id="ARBA00023306"/>
    </source>
</evidence>
<feature type="binding site" evidence="8">
    <location>
        <position position="30"/>
    </location>
    <ligand>
        <name>UDP-N-acetyl-alpha-D-muramoyl-L-alanyl-D-glutamate</name>
        <dbReference type="ChEBI" id="CHEBI:83900"/>
    </ligand>
</feature>
<feature type="binding site" evidence="8">
    <location>
        <begin position="400"/>
        <end position="403"/>
    </location>
    <ligand>
        <name>meso-2,6-diaminopimelate</name>
        <dbReference type="ChEBI" id="CHEBI:57791"/>
    </ligand>
</feature>
<dbReference type="InterPro" id="IPR000713">
    <property type="entry name" value="Mur_ligase_N"/>
</dbReference>
<dbReference type="HAMAP" id="MF_00208">
    <property type="entry name" value="MurE"/>
    <property type="match status" value="1"/>
</dbReference>
<dbReference type="PATRIC" id="fig|1297617.4.peg.1048"/>
<dbReference type="InterPro" id="IPR036565">
    <property type="entry name" value="Mur-like_cat_sf"/>
</dbReference>
<organism evidence="13 14">
    <name type="scientific">Intestinimonas butyriciproducens</name>
    <dbReference type="NCBI Taxonomy" id="1297617"/>
    <lineage>
        <taxon>Bacteria</taxon>
        <taxon>Bacillati</taxon>
        <taxon>Bacillota</taxon>
        <taxon>Clostridia</taxon>
        <taxon>Eubacteriales</taxon>
        <taxon>Intestinimonas</taxon>
    </lineage>
</organism>
<feature type="domain" description="Mur ligase C-terminal" evidence="11">
    <location>
        <begin position="327"/>
        <end position="454"/>
    </location>
</feature>
<dbReference type="AlphaFoldDB" id="A0A0S2W253"/>
<dbReference type="InterPro" id="IPR005761">
    <property type="entry name" value="UDP-N-AcMur-Glu-dNH2Pim_ligase"/>
</dbReference>
<dbReference type="InterPro" id="IPR036615">
    <property type="entry name" value="Mur_ligase_C_dom_sf"/>
</dbReference>
<dbReference type="GO" id="GO:0000287">
    <property type="term" value="F:magnesium ion binding"/>
    <property type="evidence" value="ECO:0007669"/>
    <property type="project" value="UniProtKB-UniRule"/>
</dbReference>
<comment type="similarity">
    <text evidence="2 8">Belongs to the MurCDEF family. MurE subfamily.</text>
</comment>
<keyword evidence="8 13" id="KW-0436">Ligase</keyword>
<evidence type="ECO:0000256" key="4">
    <source>
        <dbReference type="ARBA" id="ARBA00022960"/>
    </source>
</evidence>
<reference evidence="14" key="2">
    <citation type="submission" date="2015-04" db="EMBL/GenBank/DDBJ databases">
        <title>A butyrogenic pathway from the amino acid lysine in a human gut commensal.</title>
        <authorList>
            <person name="de Vos W.M."/>
            <person name="Bui N.T.P."/>
            <person name="Plugge C.M."/>
            <person name="Ritari J."/>
        </authorList>
    </citation>
    <scope>NUCLEOTIDE SEQUENCE [LARGE SCALE GENOMIC DNA]</scope>
    <source>
        <strain evidence="14">AF211</strain>
    </source>
</reference>
<comment type="function">
    <text evidence="8">Catalyzes the addition of meso-diaminopimelic acid to the nucleotide precursor UDP-N-acetylmuramoyl-L-alanyl-D-glutamate (UMAG) in the biosynthesis of bacterial cell-wall peptidoglycan.</text>
</comment>
<feature type="binding site" evidence="8">
    <location>
        <position position="452"/>
    </location>
    <ligand>
        <name>meso-2,6-diaminopimelate</name>
        <dbReference type="ChEBI" id="CHEBI:57791"/>
    </ligand>
</feature>
<dbReference type="EMBL" id="CP011307">
    <property type="protein sequence ID" value="ALP93421.1"/>
    <property type="molecule type" value="Genomic_DNA"/>
</dbReference>
<feature type="domain" description="Mur ligase central" evidence="12">
    <location>
        <begin position="106"/>
        <end position="305"/>
    </location>
</feature>
<dbReference type="NCBIfam" id="NF001124">
    <property type="entry name" value="PRK00139.1-2"/>
    <property type="match status" value="1"/>
</dbReference>
<evidence type="ECO:0000313" key="14">
    <source>
        <dbReference type="Proteomes" id="UP000064844"/>
    </source>
</evidence>
<keyword evidence="4 8" id="KW-0133">Cell shape</keyword>
<gene>
    <name evidence="8" type="primary">murE</name>
    <name evidence="13" type="ORF">IB211_01028</name>
</gene>
<keyword evidence="8" id="KW-0067">ATP-binding</keyword>
<dbReference type="eggNOG" id="COG0769">
    <property type="taxonomic scope" value="Bacteria"/>
</dbReference>
<comment type="subcellular location">
    <subcellularLocation>
        <location evidence="8 9">Cytoplasm</location>
    </subcellularLocation>
</comment>
<dbReference type="EC" id="6.3.2.13" evidence="8"/>
<keyword evidence="14" id="KW-1185">Reference proteome</keyword>
<evidence type="ECO:0000259" key="10">
    <source>
        <dbReference type="Pfam" id="PF01225"/>
    </source>
</evidence>
<dbReference type="GO" id="GO:0009252">
    <property type="term" value="P:peptidoglycan biosynthetic process"/>
    <property type="evidence" value="ECO:0007669"/>
    <property type="project" value="UniProtKB-UniRule"/>
</dbReference>
<evidence type="ECO:0000256" key="3">
    <source>
        <dbReference type="ARBA" id="ARBA00022618"/>
    </source>
</evidence>
<keyword evidence="6 8" id="KW-0131">Cell cycle</keyword>
<feature type="short sequence motif" description="Meso-diaminopimelate recognition motif" evidence="8">
    <location>
        <begin position="400"/>
        <end position="403"/>
    </location>
</feature>
<evidence type="ECO:0000256" key="8">
    <source>
        <dbReference type="HAMAP-Rule" id="MF_00208"/>
    </source>
</evidence>
<feature type="binding site" evidence="8">
    <location>
        <begin position="108"/>
        <end position="114"/>
    </location>
    <ligand>
        <name>ATP</name>
        <dbReference type="ChEBI" id="CHEBI:30616"/>
    </ligand>
</feature>
<dbReference type="Pfam" id="PF02875">
    <property type="entry name" value="Mur_ligase_C"/>
    <property type="match status" value="1"/>
</dbReference>
<evidence type="ECO:0000256" key="1">
    <source>
        <dbReference type="ARBA" id="ARBA00004752"/>
    </source>
</evidence>
<dbReference type="InterPro" id="IPR035911">
    <property type="entry name" value="MurE/MurF_N"/>
</dbReference>
<dbReference type="PANTHER" id="PTHR23135">
    <property type="entry name" value="MUR LIGASE FAMILY MEMBER"/>
    <property type="match status" value="1"/>
</dbReference>
<name>A0A0S2W253_9FIRM</name>
<feature type="binding site" evidence="8">
    <location>
        <position position="456"/>
    </location>
    <ligand>
        <name>meso-2,6-diaminopimelate</name>
        <dbReference type="ChEBI" id="CHEBI:57791"/>
    </ligand>
</feature>
<comment type="PTM">
    <text evidence="8">Carboxylation is probably crucial for Mg(2+) binding and, consequently, for the gamma-phosphate positioning of ATP.</text>
</comment>
<comment type="cofactor">
    <cofactor evidence="8">
        <name>Mg(2+)</name>
        <dbReference type="ChEBI" id="CHEBI:18420"/>
    </cofactor>
</comment>
<feature type="binding site" evidence="8">
    <location>
        <begin position="151"/>
        <end position="152"/>
    </location>
    <ligand>
        <name>UDP-N-acetyl-alpha-D-muramoyl-L-alanyl-D-glutamate</name>
        <dbReference type="ChEBI" id="CHEBI:83900"/>
    </ligand>
</feature>
<comment type="catalytic activity">
    <reaction evidence="8">
        <text>UDP-N-acetyl-alpha-D-muramoyl-L-alanyl-D-glutamate + meso-2,6-diaminopimelate + ATP = UDP-N-acetyl-alpha-D-muramoyl-L-alanyl-gamma-D-glutamyl-meso-2,6-diaminopimelate + ADP + phosphate + H(+)</text>
        <dbReference type="Rhea" id="RHEA:23676"/>
        <dbReference type="ChEBI" id="CHEBI:15378"/>
        <dbReference type="ChEBI" id="CHEBI:30616"/>
        <dbReference type="ChEBI" id="CHEBI:43474"/>
        <dbReference type="ChEBI" id="CHEBI:57791"/>
        <dbReference type="ChEBI" id="CHEBI:83900"/>
        <dbReference type="ChEBI" id="CHEBI:83905"/>
        <dbReference type="ChEBI" id="CHEBI:456216"/>
        <dbReference type="EC" id="6.3.2.13"/>
    </reaction>
</comment>
<evidence type="ECO:0000256" key="2">
    <source>
        <dbReference type="ARBA" id="ARBA00005898"/>
    </source>
</evidence>
<keyword evidence="8" id="KW-0547">Nucleotide-binding</keyword>
<comment type="pathway">
    <text evidence="1 8 9">Cell wall biogenesis; peptidoglycan biosynthesis.</text>
</comment>
<reference evidence="13 14" key="1">
    <citation type="journal article" date="2015" name="Nat. Commun.">
        <title>Production of butyrate from lysine and the Amadori product fructoselysine by a human gut commensal.</title>
        <authorList>
            <person name="Bui T.P."/>
            <person name="Ritari J."/>
            <person name="Boeren S."/>
            <person name="de Waard P."/>
            <person name="Plugge C.M."/>
            <person name="de Vos W.M."/>
        </authorList>
    </citation>
    <scope>NUCLEOTIDE SEQUENCE [LARGE SCALE GENOMIC DNA]</scope>
    <source>
        <strain evidence="13 14">AF211</strain>
    </source>
</reference>
<dbReference type="KEGG" id="ibu:IB211_01028"/>
<dbReference type="STRING" id="1297617.IB211_01028"/>
<dbReference type="GO" id="GO:0071555">
    <property type="term" value="P:cell wall organization"/>
    <property type="evidence" value="ECO:0007669"/>
    <property type="project" value="UniProtKB-KW"/>
</dbReference>
<dbReference type="InterPro" id="IPR004101">
    <property type="entry name" value="Mur_ligase_C"/>
</dbReference>
<evidence type="ECO:0000256" key="7">
    <source>
        <dbReference type="ARBA" id="ARBA00023316"/>
    </source>
</evidence>
<comment type="caution">
    <text evidence="8">Lacks conserved residue(s) required for the propagation of feature annotation.</text>
</comment>
<keyword evidence="7 8" id="KW-0961">Cell wall biogenesis/degradation</keyword>
<dbReference type="SUPFAM" id="SSF53244">
    <property type="entry name" value="MurD-like peptide ligases, peptide-binding domain"/>
    <property type="match status" value="1"/>
</dbReference>
<evidence type="ECO:0000259" key="12">
    <source>
        <dbReference type="Pfam" id="PF08245"/>
    </source>
</evidence>
<keyword evidence="8" id="KW-0460">Magnesium</keyword>
<evidence type="ECO:0000256" key="9">
    <source>
        <dbReference type="RuleBase" id="RU004135"/>
    </source>
</evidence>
<dbReference type="UniPathway" id="UPA00219"/>
<feature type="modified residue" description="N6-carboxylysine" evidence="8">
    <location>
        <position position="218"/>
    </location>
</feature>
<feature type="binding site" evidence="8">
    <location>
        <position position="186"/>
    </location>
    <ligand>
        <name>UDP-N-acetyl-alpha-D-muramoyl-L-alanyl-D-glutamate</name>
        <dbReference type="ChEBI" id="CHEBI:83900"/>
    </ligand>
</feature>
<keyword evidence="8" id="KW-0963">Cytoplasm</keyword>
<dbReference type="NCBIfam" id="TIGR01085">
    <property type="entry name" value="murE"/>
    <property type="match status" value="1"/>
</dbReference>
<evidence type="ECO:0000313" key="13">
    <source>
        <dbReference type="EMBL" id="ALP93421.1"/>
    </source>
</evidence>
<dbReference type="GO" id="GO:0051301">
    <property type="term" value="P:cell division"/>
    <property type="evidence" value="ECO:0007669"/>
    <property type="project" value="UniProtKB-KW"/>
</dbReference>
<feature type="binding site" evidence="8">
    <location>
        <position position="178"/>
    </location>
    <ligand>
        <name>UDP-N-acetyl-alpha-D-muramoyl-L-alanyl-D-glutamate</name>
        <dbReference type="ChEBI" id="CHEBI:83900"/>
    </ligand>
</feature>
<dbReference type="Pfam" id="PF01225">
    <property type="entry name" value="Mur_ligase"/>
    <property type="match status" value="1"/>
</dbReference>
<dbReference type="GO" id="GO:0005737">
    <property type="term" value="C:cytoplasm"/>
    <property type="evidence" value="ECO:0007669"/>
    <property type="project" value="UniProtKB-SubCell"/>
</dbReference>
<dbReference type="Pfam" id="PF08245">
    <property type="entry name" value="Mur_ligase_M"/>
    <property type="match status" value="1"/>
</dbReference>
<dbReference type="Gene3D" id="3.90.190.20">
    <property type="entry name" value="Mur ligase, C-terminal domain"/>
    <property type="match status" value="1"/>
</dbReference>
<feature type="domain" description="Mur ligase N-terminal catalytic" evidence="10">
    <location>
        <begin position="22"/>
        <end position="70"/>
    </location>
</feature>
<dbReference type="Gene3D" id="3.40.1390.10">
    <property type="entry name" value="MurE/MurF, N-terminal domain"/>
    <property type="match status" value="1"/>
</dbReference>
<keyword evidence="5 8" id="KW-0573">Peptidoglycan synthesis</keyword>
<dbReference type="SUPFAM" id="SSF53623">
    <property type="entry name" value="MurD-like peptide ligases, catalytic domain"/>
    <property type="match status" value="1"/>
</dbReference>
<feature type="binding site" evidence="8">
    <location>
        <position position="376"/>
    </location>
    <ligand>
        <name>meso-2,6-diaminopimelate</name>
        <dbReference type="ChEBI" id="CHEBI:57791"/>
    </ligand>
</feature>
<dbReference type="RefSeq" id="WP_058117311.1">
    <property type="nucleotide sequence ID" value="NZ_CALICV010000085.1"/>
</dbReference>